<dbReference type="InterPro" id="IPR029058">
    <property type="entry name" value="AB_hydrolase_fold"/>
</dbReference>
<sequence length="274" mass="30317">MKTRKLLLTLSLLIAATYASAQQVFDVNLWNGRAPHPTGVTTDTAKVRVFLPAAKRATGRAVVICPGGGYAHLAWENEGTNWASFFNDMGIAAIVLKYRMPNGVKEAPLSDAEQAMRLVRKNAQAWHLNRNDIGIMGFSAGGHLASTVATKSKGDAKANFQILFYPVITMMPGYTHKGSHDNLLGKNPSKSTEREYSTDLQVSRVSPRAFILLSDDDTVVLPANGVNYYLELYRHDVPASLHVYPSGDHGFGFNSSFRYHVEMRLELQAWLRSF</sequence>
<feature type="domain" description="BD-FAE-like" evidence="3">
    <location>
        <begin position="49"/>
        <end position="222"/>
    </location>
</feature>
<protein>
    <submittedName>
        <fullName evidence="4">Xylanase</fullName>
    </submittedName>
</protein>
<dbReference type="PANTHER" id="PTHR48081">
    <property type="entry name" value="AB HYDROLASE SUPERFAMILY PROTEIN C4A8.06C"/>
    <property type="match status" value="1"/>
</dbReference>
<reference evidence="4 5" key="1">
    <citation type="submission" date="2014-07" db="EMBL/GenBank/DDBJ databases">
        <authorList>
            <person name="McCorrison J."/>
            <person name="Sanka R."/>
            <person name="Torralba M."/>
            <person name="Gillis M."/>
            <person name="Haft D.H."/>
            <person name="Methe B."/>
            <person name="Sutton G."/>
            <person name="Nelson K.E."/>
        </authorList>
    </citation>
    <scope>NUCLEOTIDE SEQUENCE [LARGE SCALE GENOMIC DNA]</scope>
    <source>
        <strain evidence="4 5">DNF00853</strain>
    </source>
</reference>
<name>A0A095ZIH3_9BACT</name>
<organism evidence="4 5">
    <name type="scientific">Hoylesella buccalis DNF00853</name>
    <dbReference type="NCBI Taxonomy" id="1401074"/>
    <lineage>
        <taxon>Bacteria</taxon>
        <taxon>Pseudomonadati</taxon>
        <taxon>Bacteroidota</taxon>
        <taxon>Bacteroidia</taxon>
        <taxon>Bacteroidales</taxon>
        <taxon>Prevotellaceae</taxon>
        <taxon>Hoylesella</taxon>
    </lineage>
</organism>
<dbReference type="SUPFAM" id="SSF53474">
    <property type="entry name" value="alpha/beta-Hydrolases"/>
    <property type="match status" value="1"/>
</dbReference>
<evidence type="ECO:0000256" key="1">
    <source>
        <dbReference type="ARBA" id="ARBA00022801"/>
    </source>
</evidence>
<feature type="chain" id="PRO_5001914388" evidence="2">
    <location>
        <begin position="22"/>
        <end position="274"/>
    </location>
</feature>
<evidence type="ECO:0000313" key="4">
    <source>
        <dbReference type="EMBL" id="KGF34518.1"/>
    </source>
</evidence>
<keyword evidence="4" id="KW-0119">Carbohydrate metabolism</keyword>
<dbReference type="InterPro" id="IPR050300">
    <property type="entry name" value="GDXG_lipolytic_enzyme"/>
</dbReference>
<keyword evidence="4" id="KW-0858">Xylan degradation</keyword>
<dbReference type="Gene3D" id="3.40.50.1820">
    <property type="entry name" value="alpha/beta hydrolase"/>
    <property type="match status" value="1"/>
</dbReference>
<dbReference type="OrthoDB" id="9796689at2"/>
<evidence type="ECO:0000256" key="2">
    <source>
        <dbReference type="SAM" id="SignalP"/>
    </source>
</evidence>
<dbReference type="GO" id="GO:0045493">
    <property type="term" value="P:xylan catabolic process"/>
    <property type="evidence" value="ECO:0007669"/>
    <property type="project" value="UniProtKB-KW"/>
</dbReference>
<feature type="signal peptide" evidence="2">
    <location>
        <begin position="1"/>
        <end position="21"/>
    </location>
</feature>
<keyword evidence="4" id="KW-0624">Polysaccharide degradation</keyword>
<dbReference type="InterPro" id="IPR049492">
    <property type="entry name" value="BD-FAE-like_dom"/>
</dbReference>
<dbReference type="GO" id="GO:0016798">
    <property type="term" value="F:hydrolase activity, acting on glycosyl bonds"/>
    <property type="evidence" value="ECO:0007669"/>
    <property type="project" value="UniProtKB-KW"/>
</dbReference>
<dbReference type="Pfam" id="PF20434">
    <property type="entry name" value="BD-FAE"/>
    <property type="match status" value="1"/>
</dbReference>
<evidence type="ECO:0000313" key="5">
    <source>
        <dbReference type="Proteomes" id="UP000029556"/>
    </source>
</evidence>
<dbReference type="AlphaFoldDB" id="A0A095ZIH3"/>
<keyword evidence="1 4" id="KW-0378">Hydrolase</keyword>
<comment type="caution">
    <text evidence="4">The sequence shown here is derived from an EMBL/GenBank/DDBJ whole genome shotgun (WGS) entry which is preliminary data.</text>
</comment>
<gene>
    <name evidence="4" type="ORF">HMPREF2137_06920</name>
</gene>
<keyword evidence="4" id="KW-0326">Glycosidase</keyword>
<evidence type="ECO:0000259" key="3">
    <source>
        <dbReference type="Pfam" id="PF20434"/>
    </source>
</evidence>
<dbReference type="PANTHER" id="PTHR48081:SF6">
    <property type="entry name" value="PEPTIDASE S9 PROLYL OLIGOPEPTIDASE CATALYTIC DOMAIN-CONTAINING PROTEIN"/>
    <property type="match status" value="1"/>
</dbReference>
<keyword evidence="2" id="KW-0732">Signal</keyword>
<accession>A0A095ZIH3</accession>
<proteinExistence type="predicted"/>
<dbReference type="RefSeq" id="WP_036872955.1">
    <property type="nucleotide sequence ID" value="NZ_JRNN01000066.1"/>
</dbReference>
<dbReference type="Proteomes" id="UP000029556">
    <property type="component" value="Unassembled WGS sequence"/>
</dbReference>
<dbReference type="EMBL" id="JRNN01000066">
    <property type="protein sequence ID" value="KGF34518.1"/>
    <property type="molecule type" value="Genomic_DNA"/>
</dbReference>